<dbReference type="InterPro" id="IPR027417">
    <property type="entry name" value="P-loop_NTPase"/>
</dbReference>
<comment type="caution">
    <text evidence="14">The sequence shown here is derived from an EMBL/GenBank/DDBJ whole genome shotgun (WGS) entry which is preliminary data.</text>
</comment>
<dbReference type="InterPro" id="IPR003593">
    <property type="entry name" value="AAA+_ATPase"/>
</dbReference>
<dbReference type="AlphaFoldDB" id="A0A2R5EX40"/>
<evidence type="ECO:0000256" key="10">
    <source>
        <dbReference type="ARBA" id="ARBA00022932"/>
    </source>
</evidence>
<dbReference type="GO" id="GO:0005524">
    <property type="term" value="F:ATP binding"/>
    <property type="evidence" value="ECO:0007669"/>
    <property type="project" value="UniProtKB-KW"/>
</dbReference>
<dbReference type="Proteomes" id="UP000245202">
    <property type="component" value="Unassembled WGS sequence"/>
</dbReference>
<dbReference type="PANTHER" id="PTHR11669">
    <property type="entry name" value="REPLICATION FACTOR C / DNA POLYMERASE III GAMMA-TAU SUBUNIT"/>
    <property type="match status" value="1"/>
</dbReference>
<dbReference type="EMBL" id="BDQX01000394">
    <property type="protein sequence ID" value="GBG11272.1"/>
    <property type="molecule type" value="Genomic_DNA"/>
</dbReference>
<dbReference type="Pfam" id="PF12169">
    <property type="entry name" value="DNA_pol3_gamma3"/>
    <property type="match status" value="1"/>
</dbReference>
<dbReference type="GO" id="GO:0003887">
    <property type="term" value="F:DNA-directed DNA polymerase activity"/>
    <property type="evidence" value="ECO:0007669"/>
    <property type="project" value="UniProtKB-KW"/>
</dbReference>
<evidence type="ECO:0000313" key="15">
    <source>
        <dbReference type="Proteomes" id="UP000245202"/>
    </source>
</evidence>
<dbReference type="InterPro" id="IPR038454">
    <property type="entry name" value="DnaA_N_sf"/>
</dbReference>
<keyword evidence="6" id="KW-0479">Metal-binding</keyword>
<dbReference type="Pfam" id="PF22608">
    <property type="entry name" value="DNAX_ATPase_lid"/>
    <property type="match status" value="1"/>
</dbReference>
<evidence type="ECO:0000256" key="2">
    <source>
        <dbReference type="ARBA" id="ARBA00012417"/>
    </source>
</evidence>
<keyword evidence="4" id="KW-0548">Nucleotidyltransferase</keyword>
<evidence type="ECO:0000256" key="9">
    <source>
        <dbReference type="ARBA" id="ARBA00022840"/>
    </source>
</evidence>
<gene>
    <name evidence="14" type="ORF">PAT3040_06068</name>
</gene>
<dbReference type="InterPro" id="IPR012763">
    <property type="entry name" value="DNA_pol_III_sug/sutau_N"/>
</dbReference>
<dbReference type="PANTHER" id="PTHR11669:SF0">
    <property type="entry name" value="PROTEIN STICHEL-LIKE 2"/>
    <property type="match status" value="1"/>
</dbReference>
<keyword evidence="3" id="KW-0808">Transferase</keyword>
<dbReference type="EC" id="2.7.7.7" evidence="2"/>
<dbReference type="Gene3D" id="1.20.272.10">
    <property type="match status" value="1"/>
</dbReference>
<evidence type="ECO:0000259" key="13">
    <source>
        <dbReference type="SMART" id="SM00382"/>
    </source>
</evidence>
<evidence type="ECO:0000313" key="14">
    <source>
        <dbReference type="EMBL" id="GBG11272.1"/>
    </source>
</evidence>
<keyword evidence="15" id="KW-1185">Reference proteome</keyword>
<dbReference type="SMART" id="SM00382">
    <property type="entry name" value="AAA"/>
    <property type="match status" value="1"/>
</dbReference>
<dbReference type="InterPro" id="IPR022754">
    <property type="entry name" value="DNA_pol_III_gamma-3"/>
</dbReference>
<keyword evidence="7" id="KW-0547">Nucleotide-binding</keyword>
<dbReference type="GO" id="GO:0003677">
    <property type="term" value="F:DNA binding"/>
    <property type="evidence" value="ECO:0007669"/>
    <property type="project" value="InterPro"/>
</dbReference>
<dbReference type="FunFam" id="3.40.50.300:FF:000014">
    <property type="entry name" value="DNA polymerase III subunit gamma/tau"/>
    <property type="match status" value="1"/>
</dbReference>
<dbReference type="Gene3D" id="1.10.8.60">
    <property type="match status" value="1"/>
</dbReference>
<evidence type="ECO:0000256" key="3">
    <source>
        <dbReference type="ARBA" id="ARBA00022679"/>
    </source>
</evidence>
<dbReference type="GO" id="GO:0006261">
    <property type="term" value="P:DNA-templated DNA replication"/>
    <property type="evidence" value="ECO:0007669"/>
    <property type="project" value="TreeGrafter"/>
</dbReference>
<keyword evidence="5" id="KW-0235">DNA replication</keyword>
<dbReference type="NCBIfam" id="NF004046">
    <property type="entry name" value="PRK05563.1"/>
    <property type="match status" value="1"/>
</dbReference>
<dbReference type="InterPro" id="IPR001270">
    <property type="entry name" value="ClpA/B"/>
</dbReference>
<accession>A0A2R5EX40</accession>
<comment type="similarity">
    <text evidence="1">Belongs to the DnaX/STICHEL family.</text>
</comment>
<organism evidence="14 15">
    <name type="scientific">Paenibacillus agaridevorans</name>
    <dbReference type="NCBI Taxonomy" id="171404"/>
    <lineage>
        <taxon>Bacteria</taxon>
        <taxon>Bacillati</taxon>
        <taxon>Bacillota</taxon>
        <taxon>Bacilli</taxon>
        <taxon>Bacillales</taxon>
        <taxon>Paenibacillaceae</taxon>
        <taxon>Paenibacillus</taxon>
    </lineage>
</organism>
<dbReference type="NCBIfam" id="TIGR02397">
    <property type="entry name" value="dnaX_nterm"/>
    <property type="match status" value="1"/>
</dbReference>
<dbReference type="SUPFAM" id="SSF48019">
    <property type="entry name" value="post-AAA+ oligomerization domain-like"/>
    <property type="match status" value="1"/>
</dbReference>
<dbReference type="InterPro" id="IPR008921">
    <property type="entry name" value="DNA_pol3_clamp-load_cplx_C"/>
</dbReference>
<keyword evidence="8" id="KW-0862">Zinc</keyword>
<keyword evidence="10" id="KW-0239">DNA-directed DNA polymerase</keyword>
<dbReference type="Pfam" id="PF13177">
    <property type="entry name" value="DNA_pol3_delta2"/>
    <property type="match status" value="1"/>
</dbReference>
<evidence type="ECO:0000256" key="5">
    <source>
        <dbReference type="ARBA" id="ARBA00022705"/>
    </source>
</evidence>
<comment type="catalytic activity">
    <reaction evidence="11">
        <text>DNA(n) + a 2'-deoxyribonucleoside 5'-triphosphate = DNA(n+1) + diphosphate</text>
        <dbReference type="Rhea" id="RHEA:22508"/>
        <dbReference type="Rhea" id="RHEA-COMP:17339"/>
        <dbReference type="Rhea" id="RHEA-COMP:17340"/>
        <dbReference type="ChEBI" id="CHEBI:33019"/>
        <dbReference type="ChEBI" id="CHEBI:61560"/>
        <dbReference type="ChEBI" id="CHEBI:173112"/>
        <dbReference type="EC" id="2.7.7.7"/>
    </reaction>
</comment>
<name>A0A2R5EX40_9BACL</name>
<dbReference type="PRINTS" id="PR00300">
    <property type="entry name" value="CLPPROTEASEA"/>
</dbReference>
<feature type="region of interest" description="Disordered" evidence="12">
    <location>
        <begin position="374"/>
        <end position="396"/>
    </location>
</feature>
<feature type="domain" description="AAA+ ATPase" evidence="13">
    <location>
        <begin position="45"/>
        <end position="187"/>
    </location>
</feature>
<evidence type="ECO:0000256" key="1">
    <source>
        <dbReference type="ARBA" id="ARBA00006360"/>
    </source>
</evidence>
<evidence type="ECO:0000256" key="7">
    <source>
        <dbReference type="ARBA" id="ARBA00022741"/>
    </source>
</evidence>
<dbReference type="FunFam" id="1.10.8.60:FF:000013">
    <property type="entry name" value="DNA polymerase III subunit gamma/tau"/>
    <property type="match status" value="1"/>
</dbReference>
<keyword evidence="9" id="KW-0067">ATP-binding</keyword>
<dbReference type="InterPro" id="IPR045085">
    <property type="entry name" value="HLD_clamp_pol_III_gamma_tau"/>
</dbReference>
<evidence type="ECO:0000256" key="4">
    <source>
        <dbReference type="ARBA" id="ARBA00022695"/>
    </source>
</evidence>
<proteinExistence type="inferred from homology"/>
<dbReference type="Gene3D" id="3.40.50.300">
    <property type="entry name" value="P-loop containing nucleotide triphosphate hydrolases"/>
    <property type="match status" value="1"/>
</dbReference>
<evidence type="ECO:0000256" key="6">
    <source>
        <dbReference type="ARBA" id="ARBA00022723"/>
    </source>
</evidence>
<evidence type="ECO:0000256" key="8">
    <source>
        <dbReference type="ARBA" id="ARBA00022833"/>
    </source>
</evidence>
<dbReference type="CDD" id="cd18137">
    <property type="entry name" value="HLD_clamp_pol_III_gamma_tau"/>
    <property type="match status" value="1"/>
</dbReference>
<dbReference type="SUPFAM" id="SSF52540">
    <property type="entry name" value="P-loop containing nucleoside triphosphate hydrolases"/>
    <property type="match status" value="1"/>
</dbReference>
<reference evidence="14 15" key="1">
    <citation type="submission" date="2017-08" db="EMBL/GenBank/DDBJ databases">
        <title>Substantial Increase in Enzyme Production by Combined Drug-Resistance Mutations in Paenibacillus agaridevorans.</title>
        <authorList>
            <person name="Tanaka Y."/>
            <person name="Funane K."/>
            <person name="Hosaka T."/>
            <person name="Shiwa Y."/>
            <person name="Fujita N."/>
            <person name="Miyazaki T."/>
            <person name="Yoshikawa H."/>
            <person name="Murakami K."/>
            <person name="Kasahara K."/>
            <person name="Inaoka T."/>
            <person name="Hiraga Y."/>
            <person name="Ochi K."/>
        </authorList>
    </citation>
    <scope>NUCLEOTIDE SEQUENCE [LARGE SCALE GENOMIC DNA]</scope>
    <source>
        <strain evidence="14 15">T-3040</strain>
    </source>
</reference>
<dbReference type="GO" id="GO:0046872">
    <property type="term" value="F:metal ion binding"/>
    <property type="evidence" value="ECO:0007669"/>
    <property type="project" value="UniProtKB-KW"/>
</dbReference>
<sequence length="604" mass="65421">MQPEGKSRVTHIALYRAWRPQTFQDMVGQQHIIQTLQNAIREDRVSHAYLFNGPRGTGKTTTAKVLAKAVNCEHGPTVEPCNECDACKGITAGHIMDVIEIDAASNRGIDEIRDIRDKVRYAPSEVRYKVYIIDEVHMLTSEAFNALLKTLEEPPGHVIFILATTEPHKLPATIISRCQRFDFRQVSLQEQTGRLLQICSEEGIEADEDAIAYIARLSEGGMRDAISLLEQVAAFGDSHITLEAAVDVTGGLASEQFYQLAQAVQERNAAAIMPLVEGLTVAGKSPDKCLENLIYYFRDLLVLKLAPNSGAATERIVDRDKFQGMAEAYSPERLFAMIDTLNKYQMELRHAAQPQTVFEVALLKLCTLDEGAKVSAGSGGAPPPSGGGASSSEVQAMRQQIAALERKLEGLLSGGAAIAAAGEASGRGGQGAAATRSPSRGAFGGGSGIARAKVKLDAYLASAGSPESGAARMKWGDVLQRVKEEKVTLHAWLKDGELVSLSESNLLLAFKNEIHRETTEKPNHREIIERIAGEVLGKPYGLVTVMQKDWQTGLDGAGESPSQDSGDFALEHEAVDAPPPKRAEWIEEAVKLFGEDLVVVKDKT</sequence>
<evidence type="ECO:0000256" key="11">
    <source>
        <dbReference type="ARBA" id="ARBA00049244"/>
    </source>
</evidence>
<dbReference type="Gene3D" id="3.30.300.180">
    <property type="match status" value="1"/>
</dbReference>
<feature type="region of interest" description="Disordered" evidence="12">
    <location>
        <begin position="552"/>
        <end position="572"/>
    </location>
</feature>
<evidence type="ECO:0000256" key="12">
    <source>
        <dbReference type="SAM" id="MobiDB-lite"/>
    </source>
</evidence>
<dbReference type="CDD" id="cd00009">
    <property type="entry name" value="AAA"/>
    <property type="match status" value="1"/>
</dbReference>
<protein>
    <recommendedName>
        <fullName evidence="2">DNA-directed DNA polymerase</fullName>
        <ecNumber evidence="2">2.7.7.7</ecNumber>
    </recommendedName>
</protein>
<dbReference type="GO" id="GO:0009360">
    <property type="term" value="C:DNA polymerase III complex"/>
    <property type="evidence" value="ECO:0007669"/>
    <property type="project" value="InterPro"/>
</dbReference>
<dbReference type="InterPro" id="IPR050238">
    <property type="entry name" value="DNA_Rep/Repair_Clamp_Loader"/>
</dbReference>